<organism evidence="2">
    <name type="scientific">marine sediment metagenome</name>
    <dbReference type="NCBI Taxonomy" id="412755"/>
    <lineage>
        <taxon>unclassified sequences</taxon>
        <taxon>metagenomes</taxon>
        <taxon>ecological metagenomes</taxon>
    </lineage>
</organism>
<dbReference type="InterPro" id="IPR012337">
    <property type="entry name" value="RNaseH-like_sf"/>
</dbReference>
<accession>A0A0F9HPD3</accession>
<protein>
    <recommendedName>
        <fullName evidence="1">Integrase catalytic domain-containing protein</fullName>
    </recommendedName>
</protein>
<reference evidence="2" key="1">
    <citation type="journal article" date="2015" name="Nature">
        <title>Complex archaea that bridge the gap between prokaryotes and eukaryotes.</title>
        <authorList>
            <person name="Spang A."/>
            <person name="Saw J.H."/>
            <person name="Jorgensen S.L."/>
            <person name="Zaremba-Niedzwiedzka K."/>
            <person name="Martijn J."/>
            <person name="Lind A.E."/>
            <person name="van Eijk R."/>
            <person name="Schleper C."/>
            <person name="Guy L."/>
            <person name="Ettema T.J."/>
        </authorList>
    </citation>
    <scope>NUCLEOTIDE SEQUENCE</scope>
</reference>
<gene>
    <name evidence="2" type="ORF">LCGC14_1973620</name>
</gene>
<dbReference type="SUPFAM" id="SSF53098">
    <property type="entry name" value="Ribonuclease H-like"/>
    <property type="match status" value="1"/>
</dbReference>
<feature type="domain" description="Integrase catalytic" evidence="1">
    <location>
        <begin position="159"/>
        <end position="340"/>
    </location>
</feature>
<dbReference type="PROSITE" id="PS50994">
    <property type="entry name" value="INTEGRASE"/>
    <property type="match status" value="1"/>
</dbReference>
<dbReference type="GO" id="GO:0015074">
    <property type="term" value="P:DNA integration"/>
    <property type="evidence" value="ECO:0007669"/>
    <property type="project" value="InterPro"/>
</dbReference>
<dbReference type="InterPro" id="IPR036397">
    <property type="entry name" value="RNaseH_sf"/>
</dbReference>
<dbReference type="EMBL" id="LAZR01021952">
    <property type="protein sequence ID" value="KKL83550.1"/>
    <property type="molecule type" value="Genomic_DNA"/>
</dbReference>
<dbReference type="Gene3D" id="3.30.420.10">
    <property type="entry name" value="Ribonuclease H-like superfamily/Ribonuclease H"/>
    <property type="match status" value="1"/>
</dbReference>
<evidence type="ECO:0000313" key="2">
    <source>
        <dbReference type="EMBL" id="KKL83550.1"/>
    </source>
</evidence>
<comment type="caution">
    <text evidence="2">The sequence shown here is derived from an EMBL/GenBank/DDBJ whole genome shotgun (WGS) entry which is preliminary data.</text>
</comment>
<evidence type="ECO:0000259" key="1">
    <source>
        <dbReference type="PROSITE" id="PS50994"/>
    </source>
</evidence>
<sequence length="413" mass="48971">MNARNQYLKVLQRKYFMVESRKEKSLILDEYCKNTHQNRKYIIRKIRSSISLIPKRRGGKEIIYDGYVKVALVKVWDIFDEPCGQRLAPLLKTEIDRLRQLEEIFVTNEVAEKLKKISPRTIDRALKHQKQVLYLNRKYRPKRNPLIYQRIPIKAGGWDRSLPGQVQIDLVEHCGQSASGLYGNTVSCADVAFLWWEGEAILGSAKERTRDALDRARKRMPFKWIHLHPDNDSSFINWHLFSYCEAEGIEFSRSRPYKKNDNSFVEQKNSTHIRAVIGHLRYDTEKELILINSLYQNELRLYKNFFQPVMKLKEKIRDKGKVHRKYDTPKTPYQRIMESEQMAQETKEKLTKIYQRLNPAELKRRIDEKIHRLFKVYEEKNRETEVSPSKKQTPQLEAKSYIFNGRTTSASVT</sequence>
<proteinExistence type="predicted"/>
<dbReference type="InterPro" id="IPR001584">
    <property type="entry name" value="Integrase_cat-core"/>
</dbReference>
<dbReference type="GO" id="GO:0003676">
    <property type="term" value="F:nucleic acid binding"/>
    <property type="evidence" value="ECO:0007669"/>
    <property type="project" value="InterPro"/>
</dbReference>
<dbReference type="AlphaFoldDB" id="A0A0F9HPD3"/>
<name>A0A0F9HPD3_9ZZZZ</name>